<name>A0A7S7NWM1_PALFE</name>
<dbReference type="RefSeq" id="WP_194452793.1">
    <property type="nucleotide sequence ID" value="NZ_CP063849.1"/>
</dbReference>
<dbReference type="InterPro" id="IPR045540">
    <property type="entry name" value="YegS/DAGK_C"/>
</dbReference>
<evidence type="ECO:0000313" key="3">
    <source>
        <dbReference type="Proteomes" id="UP000593892"/>
    </source>
</evidence>
<dbReference type="Gene3D" id="2.60.200.40">
    <property type="match status" value="1"/>
</dbReference>
<accession>A0A7S7NWM1</accession>
<sequence length="225" mass="24484">MPLIVTGGDGALFHQLQKLRAPFPEIVIEAKGRGNALARDLRGLPAPAAVDLMAVEVIPERGAPYLRLCGSSVSFGYPTLVTRLAEHFRPLRRLSYAAASVLAWPSVQEFRIAYHGGPLETRRLTGILLNNTKHVGGFVGFPEASCQDGLADVMEMTAPYPSQMLHNVTSMLKLPVWRPSRFLQVEEAEIHAVAAQQLMLDGELIPGVAGVRLRMLPAALVCRTV</sequence>
<dbReference type="InterPro" id="IPR016064">
    <property type="entry name" value="NAD/diacylglycerol_kinase_sf"/>
</dbReference>
<dbReference type="SUPFAM" id="SSF111331">
    <property type="entry name" value="NAD kinase/diacylglycerol kinase-like"/>
    <property type="match status" value="1"/>
</dbReference>
<dbReference type="Pfam" id="PF19279">
    <property type="entry name" value="YegS_C"/>
    <property type="match status" value="1"/>
</dbReference>
<reference evidence="2 3" key="1">
    <citation type="submission" date="2020-10" db="EMBL/GenBank/DDBJ databases">
        <title>Complete genome sequence of Paludibaculum fermentans P105T, a facultatively anaerobic acidobacterium capable of dissimilatory Fe(III) reduction.</title>
        <authorList>
            <person name="Dedysh S.N."/>
            <person name="Beletsky A.V."/>
            <person name="Kulichevskaya I.S."/>
            <person name="Mardanov A.V."/>
            <person name="Ravin N.V."/>
        </authorList>
    </citation>
    <scope>NUCLEOTIDE SEQUENCE [LARGE SCALE GENOMIC DNA]</scope>
    <source>
        <strain evidence="2 3">P105</strain>
    </source>
</reference>
<evidence type="ECO:0000313" key="2">
    <source>
        <dbReference type="EMBL" id="QOY91138.1"/>
    </source>
</evidence>
<keyword evidence="3" id="KW-1185">Reference proteome</keyword>
<dbReference type="KEGG" id="pfer:IRI77_14675"/>
<dbReference type="Proteomes" id="UP000593892">
    <property type="component" value="Chromosome"/>
</dbReference>
<organism evidence="2 3">
    <name type="scientific">Paludibaculum fermentans</name>
    <dbReference type="NCBI Taxonomy" id="1473598"/>
    <lineage>
        <taxon>Bacteria</taxon>
        <taxon>Pseudomonadati</taxon>
        <taxon>Acidobacteriota</taxon>
        <taxon>Terriglobia</taxon>
        <taxon>Bryobacterales</taxon>
        <taxon>Bryobacteraceae</taxon>
        <taxon>Paludibaculum</taxon>
    </lineage>
</organism>
<evidence type="ECO:0000259" key="1">
    <source>
        <dbReference type="Pfam" id="PF19279"/>
    </source>
</evidence>
<dbReference type="EMBL" id="CP063849">
    <property type="protein sequence ID" value="QOY91138.1"/>
    <property type="molecule type" value="Genomic_DNA"/>
</dbReference>
<dbReference type="AlphaFoldDB" id="A0A7S7NWM1"/>
<feature type="domain" description="YegS/DAGK C-terminal" evidence="1">
    <location>
        <begin position="71"/>
        <end position="220"/>
    </location>
</feature>
<proteinExistence type="predicted"/>
<gene>
    <name evidence="2" type="ORF">IRI77_14675</name>
</gene>
<protein>
    <recommendedName>
        <fullName evidence="1">YegS/DAGK C-terminal domain-containing protein</fullName>
    </recommendedName>
</protein>